<dbReference type="AlphaFoldDB" id="A0A0N0P2N3"/>
<dbReference type="VEuPathDB" id="TriTrypDB:Lsey_0580_0010"/>
<feature type="transmembrane region" description="Helical" evidence="7">
    <location>
        <begin position="384"/>
        <end position="405"/>
    </location>
</feature>
<evidence type="ECO:0000313" key="9">
    <source>
        <dbReference type="Proteomes" id="UP000038009"/>
    </source>
</evidence>
<dbReference type="Proteomes" id="UP000038009">
    <property type="component" value="Unassembled WGS sequence"/>
</dbReference>
<feature type="compositionally biased region" description="Low complexity" evidence="6">
    <location>
        <begin position="580"/>
        <end position="602"/>
    </location>
</feature>
<dbReference type="GO" id="GO:0016020">
    <property type="term" value="C:membrane"/>
    <property type="evidence" value="ECO:0007669"/>
    <property type="project" value="InterPro"/>
</dbReference>
<keyword evidence="9" id="KW-1185">Reference proteome</keyword>
<keyword evidence="3 7" id="KW-0812">Transmembrane</keyword>
<evidence type="ECO:0000256" key="7">
    <source>
        <dbReference type="SAM" id="Phobius"/>
    </source>
</evidence>
<evidence type="ECO:0000256" key="6">
    <source>
        <dbReference type="SAM" id="MobiDB-lite"/>
    </source>
</evidence>
<comment type="subcellular location">
    <subcellularLocation>
        <location evidence="1">Endomembrane system</location>
        <topology evidence="1">Multi-pass membrane protein</topology>
    </subcellularLocation>
</comment>
<keyword evidence="4 7" id="KW-1133">Transmembrane helix</keyword>
<dbReference type="InterPro" id="IPR003492">
    <property type="entry name" value="Battenin_disease_Cln3"/>
</dbReference>
<feature type="transmembrane region" description="Helical" evidence="7">
    <location>
        <begin position="95"/>
        <end position="117"/>
    </location>
</feature>
<feature type="region of interest" description="Disordered" evidence="6">
    <location>
        <begin position="1"/>
        <end position="41"/>
    </location>
</feature>
<dbReference type="GO" id="GO:0005773">
    <property type="term" value="C:vacuole"/>
    <property type="evidence" value="ECO:0007669"/>
    <property type="project" value="UniProtKB-ARBA"/>
</dbReference>
<name>A0A0N0P2N3_LEPSE</name>
<dbReference type="Gene3D" id="1.20.1250.20">
    <property type="entry name" value="MFS general substrate transporter like domains"/>
    <property type="match status" value="1"/>
</dbReference>
<dbReference type="EMBL" id="LJSK01000580">
    <property type="protein sequence ID" value="KPI82717.1"/>
    <property type="molecule type" value="Genomic_DNA"/>
</dbReference>
<feature type="region of interest" description="Disordered" evidence="6">
    <location>
        <begin position="538"/>
        <end position="639"/>
    </location>
</feature>
<sequence>MLEPRKLQPAQQDTTGSKHALSSSKSANEESTKGVTPRRIGRAERDEAELKKLFSQSAMRTSFFLWCQGLINNFHYNLVISGANALAANFSMTQYVALISFMNVFFGIIARIINAFVANRISYNIRMTLMSIGTMIGLLIVSFSGDIGGNSDTACFVVLLIGVAFTGTAYSYGETVVLSFVQRYPPNIVGAWGSGTGISGVITSLLFIALTSAGLSLKMIFLITLPLVVCYWLVFCFGLVAPHKVVTIMYTDGSKPPEEIILHRGFENKKMRELEARMPEITISDYAYRMFINFRGLSWSTIPAPATVYGRLPGGNVVQNEDTVYAPSADAMEDVACQNEDRYKPDDLYYPCCRFLCGWCSRSAGPRRWWGRNGYVIGLLHNRMFWFFFNLAVVYIAEYAAQFMAPFSFYCKESWADSFWIKNSYTITQFCYQLGVFISRSSLMCVKIPYVGVISILQVINAVGWLVQAKTKFISIHGLQSAETGLSFLLFAWMLFVGLLGGASYVNVFYLILCRGQSMQQKEEDAAIRKFLESRPVLNGGGDEETQTVATVPLKPARPAPREGQSEEFSDSMADGTNRSTAVEPEVVVTAAPSAKTSNSLKKLLKKKSSAASPDEKTKKNEVEGRIMHSDSESSEGELHDAELVNVPGHPDADPTLVRLGMANRKLTAAEADEIEAIRSASAEEWQRRRELSMSMGSLYAMVGICIGTLLDVFFTNTILKSKSTCVKD</sequence>
<dbReference type="PANTHER" id="PTHR10981">
    <property type="entry name" value="BATTENIN"/>
    <property type="match status" value="1"/>
</dbReference>
<evidence type="ECO:0000256" key="3">
    <source>
        <dbReference type="ARBA" id="ARBA00022692"/>
    </source>
</evidence>
<gene>
    <name evidence="8" type="ORF">ABL78_8270</name>
</gene>
<feature type="transmembrane region" description="Helical" evidence="7">
    <location>
        <begin position="220"/>
        <end position="241"/>
    </location>
</feature>
<keyword evidence="5 7" id="KW-0472">Membrane</keyword>
<comment type="caution">
    <text evidence="8">The sequence shown here is derived from an EMBL/GenBank/DDBJ whole genome shotgun (WGS) entry which is preliminary data.</text>
</comment>
<dbReference type="OrthoDB" id="246817at2759"/>
<feature type="transmembrane region" description="Helical" evidence="7">
    <location>
        <begin position="698"/>
        <end position="720"/>
    </location>
</feature>
<evidence type="ECO:0000256" key="2">
    <source>
        <dbReference type="ARBA" id="ARBA00007467"/>
    </source>
</evidence>
<dbReference type="GO" id="GO:0012505">
    <property type="term" value="C:endomembrane system"/>
    <property type="evidence" value="ECO:0007669"/>
    <property type="project" value="UniProtKB-SubCell"/>
</dbReference>
<feature type="transmembrane region" description="Helical" evidence="7">
    <location>
        <begin position="153"/>
        <end position="172"/>
    </location>
</feature>
<protein>
    <submittedName>
        <fullName evidence="8">Uncharacterized protein</fullName>
    </submittedName>
</protein>
<feature type="compositionally biased region" description="Basic and acidic residues" evidence="6">
    <location>
        <begin position="614"/>
        <end position="639"/>
    </location>
</feature>
<dbReference type="Pfam" id="PF02487">
    <property type="entry name" value="CLN3"/>
    <property type="match status" value="2"/>
</dbReference>
<evidence type="ECO:0000256" key="5">
    <source>
        <dbReference type="ARBA" id="ARBA00023136"/>
    </source>
</evidence>
<reference evidence="8 9" key="1">
    <citation type="journal article" date="2015" name="PLoS Pathog.">
        <title>Leptomonas seymouri: Adaptations to the Dixenous Life Cycle Analyzed by Genome Sequencing, Transcriptome Profiling and Co-infection with Leishmania donovani.</title>
        <authorList>
            <person name="Kraeva N."/>
            <person name="Butenko A."/>
            <person name="Hlavacova J."/>
            <person name="Kostygov A."/>
            <person name="Myskova J."/>
            <person name="Grybchuk D."/>
            <person name="Lestinova T."/>
            <person name="Votypka J."/>
            <person name="Volf P."/>
            <person name="Opperdoes F."/>
            <person name="Flegontov P."/>
            <person name="Lukes J."/>
            <person name="Yurchenko V."/>
        </authorList>
    </citation>
    <scope>NUCLEOTIDE SEQUENCE [LARGE SCALE GENOMIC DNA]</scope>
    <source>
        <strain evidence="8 9">ATCC 30220</strain>
    </source>
</reference>
<feature type="transmembrane region" description="Helical" evidence="7">
    <location>
        <begin position="123"/>
        <end position="141"/>
    </location>
</feature>
<comment type="similarity">
    <text evidence="2">Belongs to the battenin family.</text>
</comment>
<dbReference type="PANTHER" id="PTHR10981:SF7">
    <property type="entry name" value="BATTENIN"/>
    <property type="match status" value="1"/>
</dbReference>
<evidence type="ECO:0000256" key="4">
    <source>
        <dbReference type="ARBA" id="ARBA00022989"/>
    </source>
</evidence>
<dbReference type="InterPro" id="IPR036259">
    <property type="entry name" value="MFS_trans_sf"/>
</dbReference>
<dbReference type="SUPFAM" id="SSF103473">
    <property type="entry name" value="MFS general substrate transporter"/>
    <property type="match status" value="1"/>
</dbReference>
<feature type="transmembrane region" description="Helical" evidence="7">
    <location>
        <begin position="488"/>
        <end position="513"/>
    </location>
</feature>
<evidence type="ECO:0000313" key="8">
    <source>
        <dbReference type="EMBL" id="KPI82717.1"/>
    </source>
</evidence>
<feature type="transmembrane region" description="Helical" evidence="7">
    <location>
        <begin position="192"/>
        <end position="213"/>
    </location>
</feature>
<dbReference type="PRINTS" id="PR01315">
    <property type="entry name" value="BATTENIN"/>
</dbReference>
<evidence type="ECO:0000256" key="1">
    <source>
        <dbReference type="ARBA" id="ARBA00004127"/>
    </source>
</evidence>
<proteinExistence type="inferred from homology"/>
<dbReference type="OMA" id="TITQFCY"/>
<feature type="compositionally biased region" description="Polar residues" evidence="6">
    <location>
        <begin position="9"/>
        <end position="26"/>
    </location>
</feature>
<organism evidence="8 9">
    <name type="scientific">Leptomonas seymouri</name>
    <dbReference type="NCBI Taxonomy" id="5684"/>
    <lineage>
        <taxon>Eukaryota</taxon>
        <taxon>Discoba</taxon>
        <taxon>Euglenozoa</taxon>
        <taxon>Kinetoplastea</taxon>
        <taxon>Metakinetoplastina</taxon>
        <taxon>Trypanosomatida</taxon>
        <taxon>Trypanosomatidae</taxon>
        <taxon>Leishmaniinae</taxon>
        <taxon>Leptomonas</taxon>
    </lineage>
</organism>
<accession>A0A0N0P2N3</accession>
<feature type="transmembrane region" description="Helical" evidence="7">
    <location>
        <begin position="448"/>
        <end position="468"/>
    </location>
</feature>